<keyword evidence="9" id="KW-1185">Reference proteome</keyword>
<evidence type="ECO:0000259" key="7">
    <source>
        <dbReference type="Pfam" id="PF20519"/>
    </source>
</evidence>
<name>A0A9W6X2Q4_9STRA</name>
<evidence type="ECO:0000256" key="4">
    <source>
        <dbReference type="ARBA" id="ARBA00022989"/>
    </source>
</evidence>
<feature type="domain" description="Polycystin" evidence="7">
    <location>
        <begin position="42"/>
        <end position="236"/>
    </location>
</feature>
<evidence type="ECO:0000313" key="9">
    <source>
        <dbReference type="Proteomes" id="UP001165083"/>
    </source>
</evidence>
<dbReference type="Pfam" id="PF20519">
    <property type="entry name" value="Polycystin_dom"/>
    <property type="match status" value="1"/>
</dbReference>
<organism evidence="8 9">
    <name type="scientific">Phytophthora lilii</name>
    <dbReference type="NCBI Taxonomy" id="2077276"/>
    <lineage>
        <taxon>Eukaryota</taxon>
        <taxon>Sar</taxon>
        <taxon>Stramenopiles</taxon>
        <taxon>Oomycota</taxon>
        <taxon>Peronosporomycetes</taxon>
        <taxon>Peronosporales</taxon>
        <taxon>Peronosporaceae</taxon>
        <taxon>Phytophthora</taxon>
    </lineage>
</organism>
<dbReference type="PANTHER" id="PTHR10877">
    <property type="entry name" value="POLYCYSTIN FAMILY MEMBER"/>
    <property type="match status" value="1"/>
</dbReference>
<comment type="caution">
    <text evidence="8">The sequence shown here is derived from an EMBL/GenBank/DDBJ whole genome shotgun (WGS) entry which is preliminary data.</text>
</comment>
<keyword evidence="5" id="KW-0472">Membrane</keyword>
<dbReference type="GO" id="GO:0016020">
    <property type="term" value="C:membrane"/>
    <property type="evidence" value="ECO:0007669"/>
    <property type="project" value="UniProtKB-SubCell"/>
</dbReference>
<dbReference type="AlphaFoldDB" id="A0A9W6X2Q4"/>
<keyword evidence="3" id="KW-0812">Transmembrane</keyword>
<evidence type="ECO:0000256" key="6">
    <source>
        <dbReference type="SAM" id="MobiDB-lite"/>
    </source>
</evidence>
<gene>
    <name evidence="8" type="ORF">Plil01_001205600</name>
</gene>
<sequence>MLNSAFSLYGQQSSDLVFAVRRAVVDTAWYAKSTDTALTTLRDVKSVSDVWSFLQGPIQSALFQDTWYNGDRFADDVESQLGIVDRTSMLLGGVELRLIRVSPTASCNLALPQHKQDDPKWCYPHYTKSAERKTLVSRLPYFEDTWTPAPTHSDYEAYRGSLAGYPGSGYRRFLLRLGTNVTADRSDDCDSRCELAKLRRGRWLDESSRALFVRYNLYNAAMDLHCVVQLLFEFGVATAGSAEGRSGEVIASAEITPLHLNQYPGLFVIQPRFLTEVSDILPQFAQYSCGCAFCATLDLITVLLDIAKKLRATASKGVKKLQRVTRGLLSVSDEAEKLLDLKKAWGLEQDHLQLESVPEGKVAKENELTNDGATRLHDMFARLGSFQLYLGEELGPDEFAENVNTNEVVQIKKIKQTERSEASNTEEMRGADLPASDSPDDSSIEVQASAGLPGAVMDANEEAEAVAQTMHAHT</sequence>
<comment type="subcellular location">
    <subcellularLocation>
        <location evidence="1">Membrane</location>
        <topology evidence="1">Multi-pass membrane protein</topology>
    </subcellularLocation>
</comment>
<dbReference type="PANTHER" id="PTHR10877:SF183">
    <property type="entry name" value="AT14535P-RELATED"/>
    <property type="match status" value="1"/>
</dbReference>
<feature type="compositionally biased region" description="Basic and acidic residues" evidence="6">
    <location>
        <begin position="415"/>
        <end position="430"/>
    </location>
</feature>
<dbReference type="InterPro" id="IPR046791">
    <property type="entry name" value="Polycystin_dom"/>
</dbReference>
<evidence type="ECO:0000256" key="3">
    <source>
        <dbReference type="ARBA" id="ARBA00022692"/>
    </source>
</evidence>
<evidence type="ECO:0000256" key="5">
    <source>
        <dbReference type="ARBA" id="ARBA00023136"/>
    </source>
</evidence>
<comment type="similarity">
    <text evidence="2">Belongs to the polycystin family.</text>
</comment>
<evidence type="ECO:0000256" key="2">
    <source>
        <dbReference type="ARBA" id="ARBA00007200"/>
    </source>
</evidence>
<evidence type="ECO:0000256" key="1">
    <source>
        <dbReference type="ARBA" id="ARBA00004141"/>
    </source>
</evidence>
<protein>
    <submittedName>
        <fullName evidence="8">Unnamed protein product</fullName>
    </submittedName>
</protein>
<dbReference type="EMBL" id="BSXW01000722">
    <property type="protein sequence ID" value="GMF28582.1"/>
    <property type="molecule type" value="Genomic_DNA"/>
</dbReference>
<accession>A0A9W6X2Q4</accession>
<dbReference type="OrthoDB" id="444119at2759"/>
<keyword evidence="4" id="KW-1133">Transmembrane helix</keyword>
<reference evidence="8" key="1">
    <citation type="submission" date="2023-04" db="EMBL/GenBank/DDBJ databases">
        <title>Phytophthora lilii NBRC 32176.</title>
        <authorList>
            <person name="Ichikawa N."/>
            <person name="Sato H."/>
            <person name="Tonouchi N."/>
        </authorList>
    </citation>
    <scope>NUCLEOTIDE SEQUENCE</scope>
    <source>
        <strain evidence="8">NBRC 32176</strain>
    </source>
</reference>
<dbReference type="InterPro" id="IPR051223">
    <property type="entry name" value="Polycystin"/>
</dbReference>
<proteinExistence type="inferred from homology"/>
<feature type="region of interest" description="Disordered" evidence="6">
    <location>
        <begin position="415"/>
        <end position="474"/>
    </location>
</feature>
<dbReference type="Proteomes" id="UP001165083">
    <property type="component" value="Unassembled WGS sequence"/>
</dbReference>
<evidence type="ECO:0000313" key="8">
    <source>
        <dbReference type="EMBL" id="GMF28582.1"/>
    </source>
</evidence>